<dbReference type="InterPro" id="IPR036938">
    <property type="entry name" value="PAP2/HPO_sf"/>
</dbReference>
<dbReference type="PANTHER" id="PTHR10165:SF35">
    <property type="entry name" value="RE23632P"/>
    <property type="match status" value="1"/>
</dbReference>
<dbReference type="Gene3D" id="1.20.144.10">
    <property type="entry name" value="Phosphatidic acid phosphatase type 2/haloperoxidase"/>
    <property type="match status" value="1"/>
</dbReference>
<evidence type="ECO:0000256" key="5">
    <source>
        <dbReference type="ARBA" id="ARBA00023136"/>
    </source>
</evidence>
<dbReference type="VEuPathDB" id="FungiDB:AMAG_09395"/>
<evidence type="ECO:0000313" key="9">
    <source>
        <dbReference type="Proteomes" id="UP000054350"/>
    </source>
</evidence>
<dbReference type="eggNOG" id="KOG3030">
    <property type="taxonomic scope" value="Eukaryota"/>
</dbReference>
<dbReference type="GO" id="GO:0008195">
    <property type="term" value="F:phosphatidate phosphatase activity"/>
    <property type="evidence" value="ECO:0007669"/>
    <property type="project" value="TreeGrafter"/>
</dbReference>
<dbReference type="EMBL" id="GG745344">
    <property type="protein sequence ID" value="KNE64369.1"/>
    <property type="molecule type" value="Genomic_DNA"/>
</dbReference>
<feature type="transmembrane region" description="Helical" evidence="6">
    <location>
        <begin position="181"/>
        <end position="198"/>
    </location>
</feature>
<keyword evidence="4 6" id="KW-1133">Transmembrane helix</keyword>
<gene>
    <name evidence="8" type="ORF">AMAG_09395</name>
</gene>
<evidence type="ECO:0000256" key="3">
    <source>
        <dbReference type="ARBA" id="ARBA00022692"/>
    </source>
</evidence>
<feature type="transmembrane region" description="Helical" evidence="6">
    <location>
        <begin position="155"/>
        <end position="175"/>
    </location>
</feature>
<dbReference type="SMART" id="SM00014">
    <property type="entry name" value="acidPPc"/>
    <property type="match status" value="1"/>
</dbReference>
<keyword evidence="3 6" id="KW-0812">Transmembrane</keyword>
<dbReference type="CDD" id="cd03390">
    <property type="entry name" value="PAP2_containing_1_like"/>
    <property type="match status" value="1"/>
</dbReference>
<comment type="subcellular location">
    <subcellularLocation>
        <location evidence="1">Membrane</location>
        <topology evidence="1">Multi-pass membrane protein</topology>
    </subcellularLocation>
</comment>
<dbReference type="Proteomes" id="UP000054350">
    <property type="component" value="Unassembled WGS sequence"/>
</dbReference>
<reference evidence="8 9" key="1">
    <citation type="submission" date="2009-11" db="EMBL/GenBank/DDBJ databases">
        <title>Annotation of Allomyces macrogynus ATCC 38327.</title>
        <authorList>
            <consortium name="The Broad Institute Genome Sequencing Platform"/>
            <person name="Russ C."/>
            <person name="Cuomo C."/>
            <person name="Burger G."/>
            <person name="Gray M.W."/>
            <person name="Holland P.W.H."/>
            <person name="King N."/>
            <person name="Lang F.B.F."/>
            <person name="Roger A.J."/>
            <person name="Ruiz-Trillo I."/>
            <person name="Young S.K."/>
            <person name="Zeng Q."/>
            <person name="Gargeya S."/>
            <person name="Fitzgerald M."/>
            <person name="Haas B."/>
            <person name="Abouelleil A."/>
            <person name="Alvarado L."/>
            <person name="Arachchi H.M."/>
            <person name="Berlin A."/>
            <person name="Chapman S.B."/>
            <person name="Gearin G."/>
            <person name="Goldberg J."/>
            <person name="Griggs A."/>
            <person name="Gujja S."/>
            <person name="Hansen M."/>
            <person name="Heiman D."/>
            <person name="Howarth C."/>
            <person name="Larimer J."/>
            <person name="Lui A."/>
            <person name="MacDonald P.J.P."/>
            <person name="McCowen C."/>
            <person name="Montmayeur A."/>
            <person name="Murphy C."/>
            <person name="Neiman D."/>
            <person name="Pearson M."/>
            <person name="Priest M."/>
            <person name="Roberts A."/>
            <person name="Saif S."/>
            <person name="Shea T."/>
            <person name="Sisk P."/>
            <person name="Stolte C."/>
            <person name="Sykes S."/>
            <person name="Wortman J."/>
            <person name="Nusbaum C."/>
            <person name="Birren B."/>
        </authorList>
    </citation>
    <scope>NUCLEOTIDE SEQUENCE [LARGE SCALE GENOMIC DNA]</scope>
    <source>
        <strain evidence="8 9">ATCC 38327</strain>
    </source>
</reference>
<dbReference type="AlphaFoldDB" id="A0A0L0SPN2"/>
<dbReference type="GO" id="GO:0046839">
    <property type="term" value="P:phospholipid dephosphorylation"/>
    <property type="evidence" value="ECO:0007669"/>
    <property type="project" value="TreeGrafter"/>
</dbReference>
<protein>
    <recommendedName>
        <fullName evidence="7">Phosphatidic acid phosphatase type 2/haloperoxidase domain-containing protein</fullName>
    </recommendedName>
</protein>
<dbReference type="PANTHER" id="PTHR10165">
    <property type="entry name" value="LIPID PHOSPHATE PHOSPHATASE"/>
    <property type="match status" value="1"/>
</dbReference>
<dbReference type="GO" id="GO:0006644">
    <property type="term" value="P:phospholipid metabolic process"/>
    <property type="evidence" value="ECO:0007669"/>
    <property type="project" value="InterPro"/>
</dbReference>
<feature type="domain" description="Phosphatidic acid phosphatase type 2/haloperoxidase" evidence="7">
    <location>
        <begin position="88"/>
        <end position="226"/>
    </location>
</feature>
<evidence type="ECO:0000256" key="6">
    <source>
        <dbReference type="SAM" id="Phobius"/>
    </source>
</evidence>
<evidence type="ECO:0000256" key="2">
    <source>
        <dbReference type="ARBA" id="ARBA00008816"/>
    </source>
</evidence>
<name>A0A0L0SPN2_ALLM3</name>
<dbReference type="GO" id="GO:0016020">
    <property type="term" value="C:membrane"/>
    <property type="evidence" value="ECO:0007669"/>
    <property type="project" value="UniProtKB-SubCell"/>
</dbReference>
<accession>A0A0L0SPN2</accession>
<evidence type="ECO:0000256" key="1">
    <source>
        <dbReference type="ARBA" id="ARBA00004141"/>
    </source>
</evidence>
<dbReference type="STRING" id="578462.A0A0L0SPN2"/>
<comment type="similarity">
    <text evidence="2">Belongs to the PA-phosphatase related phosphoesterase family.</text>
</comment>
<evidence type="ECO:0000313" key="8">
    <source>
        <dbReference type="EMBL" id="KNE64369.1"/>
    </source>
</evidence>
<feature type="transmembrane region" description="Helical" evidence="6">
    <location>
        <begin position="56"/>
        <end position="79"/>
    </location>
</feature>
<organism evidence="8 9">
    <name type="scientific">Allomyces macrogynus (strain ATCC 38327)</name>
    <name type="common">Allomyces javanicus var. macrogynus</name>
    <dbReference type="NCBI Taxonomy" id="578462"/>
    <lineage>
        <taxon>Eukaryota</taxon>
        <taxon>Fungi</taxon>
        <taxon>Fungi incertae sedis</taxon>
        <taxon>Blastocladiomycota</taxon>
        <taxon>Blastocladiomycetes</taxon>
        <taxon>Blastocladiales</taxon>
        <taxon>Blastocladiaceae</taxon>
        <taxon>Allomyces</taxon>
    </lineage>
</organism>
<dbReference type="Pfam" id="PF01569">
    <property type="entry name" value="PAP2"/>
    <property type="match status" value="1"/>
</dbReference>
<evidence type="ECO:0000259" key="7">
    <source>
        <dbReference type="SMART" id="SM00014"/>
    </source>
</evidence>
<evidence type="ECO:0000256" key="4">
    <source>
        <dbReference type="ARBA" id="ARBA00022989"/>
    </source>
</evidence>
<dbReference type="OrthoDB" id="8907274at2759"/>
<dbReference type="OMA" id="CTPLIVI"/>
<keyword evidence="5 6" id="KW-0472">Membrane</keyword>
<dbReference type="SUPFAM" id="SSF48317">
    <property type="entry name" value="Acid phosphatase/Vanadium-dependent haloperoxidase"/>
    <property type="match status" value="1"/>
</dbReference>
<reference evidence="9" key="2">
    <citation type="submission" date="2009-11" db="EMBL/GenBank/DDBJ databases">
        <title>The Genome Sequence of Allomyces macrogynus strain ATCC 38327.</title>
        <authorList>
            <consortium name="The Broad Institute Genome Sequencing Platform"/>
            <person name="Russ C."/>
            <person name="Cuomo C."/>
            <person name="Shea T."/>
            <person name="Young S.K."/>
            <person name="Zeng Q."/>
            <person name="Koehrsen M."/>
            <person name="Haas B."/>
            <person name="Borodovsky M."/>
            <person name="Guigo R."/>
            <person name="Alvarado L."/>
            <person name="Berlin A."/>
            <person name="Borenstein D."/>
            <person name="Chen Z."/>
            <person name="Engels R."/>
            <person name="Freedman E."/>
            <person name="Gellesch M."/>
            <person name="Goldberg J."/>
            <person name="Griggs A."/>
            <person name="Gujja S."/>
            <person name="Heiman D."/>
            <person name="Hepburn T."/>
            <person name="Howarth C."/>
            <person name="Jen D."/>
            <person name="Larson L."/>
            <person name="Lewis B."/>
            <person name="Mehta T."/>
            <person name="Park D."/>
            <person name="Pearson M."/>
            <person name="Roberts A."/>
            <person name="Saif S."/>
            <person name="Shenoy N."/>
            <person name="Sisk P."/>
            <person name="Stolte C."/>
            <person name="Sykes S."/>
            <person name="Walk T."/>
            <person name="White J."/>
            <person name="Yandava C."/>
            <person name="Burger G."/>
            <person name="Gray M.W."/>
            <person name="Holland P.W.H."/>
            <person name="King N."/>
            <person name="Lang F.B.F."/>
            <person name="Roger A.J."/>
            <person name="Ruiz-Trillo I."/>
            <person name="Lander E."/>
            <person name="Nusbaum C."/>
        </authorList>
    </citation>
    <scope>NUCLEOTIDE SEQUENCE [LARGE SCALE GENOMIC DNA]</scope>
    <source>
        <strain evidence="9">ATCC 38327</strain>
    </source>
</reference>
<keyword evidence="9" id="KW-1185">Reference proteome</keyword>
<proteinExistence type="inferred from homology"/>
<feature type="transmembrane region" description="Helical" evidence="6">
    <location>
        <begin position="91"/>
        <end position="112"/>
    </location>
</feature>
<sequence>MAGSWHPIQLLRDGIGAVPLIFLGIALATRYIPVFQRKFYVDDESIQYPMAKHETVTSLHLLLLSLVAPSLMVLSWSWVRGFSPLQAVYSLNALFLALSWTMAITDVTKIVVGRLRPDFLDRCKPFENNGTWTCMGDADLVRNGRVSFPSGHSSLTFSGWFFAALFIWGTLAASSWRRSPLVQSVLALFLVPPALVAISRTTDYRHHWQDVTVGSLLGISVSYLWYRSVFGRPTAPYSAVPLADHRSGASSSAGSVDSRIIAMGRPLPASPLPAGPVGAPFLAHEQLAKQAALRDVV</sequence>
<dbReference type="InterPro" id="IPR000326">
    <property type="entry name" value="PAP2/HPO"/>
</dbReference>
<feature type="transmembrane region" description="Helical" evidence="6">
    <location>
        <begin position="15"/>
        <end position="35"/>
    </location>
</feature>
<dbReference type="InterPro" id="IPR043216">
    <property type="entry name" value="PAP-like"/>
</dbReference>